<gene>
    <name evidence="2" type="ORF">METZ01_LOCUS5770</name>
</gene>
<sequence>VYRLPAEFRGRLPEGSPGLSTAKDQEEARPD</sequence>
<proteinExistence type="predicted"/>
<feature type="compositionally biased region" description="Basic and acidic residues" evidence="1">
    <location>
        <begin position="1"/>
        <end position="12"/>
    </location>
</feature>
<accession>A0A381NEA3</accession>
<protein>
    <submittedName>
        <fullName evidence="2">Uncharacterized protein</fullName>
    </submittedName>
</protein>
<evidence type="ECO:0000313" key="2">
    <source>
        <dbReference type="EMBL" id="SUZ52916.1"/>
    </source>
</evidence>
<organism evidence="2">
    <name type="scientific">marine metagenome</name>
    <dbReference type="NCBI Taxonomy" id="408172"/>
    <lineage>
        <taxon>unclassified sequences</taxon>
        <taxon>metagenomes</taxon>
        <taxon>ecological metagenomes</taxon>
    </lineage>
</organism>
<feature type="non-terminal residue" evidence="2">
    <location>
        <position position="1"/>
    </location>
</feature>
<dbReference type="AlphaFoldDB" id="A0A381NEA3"/>
<feature type="region of interest" description="Disordered" evidence="1">
    <location>
        <begin position="1"/>
        <end position="31"/>
    </location>
</feature>
<reference evidence="2" key="1">
    <citation type="submission" date="2018-05" db="EMBL/GenBank/DDBJ databases">
        <authorList>
            <person name="Lanie J.A."/>
            <person name="Ng W.-L."/>
            <person name="Kazmierczak K.M."/>
            <person name="Andrzejewski T.M."/>
            <person name="Davidsen T.M."/>
            <person name="Wayne K.J."/>
            <person name="Tettelin H."/>
            <person name="Glass J.I."/>
            <person name="Rusch D."/>
            <person name="Podicherti R."/>
            <person name="Tsui H.-C.T."/>
            <person name="Winkler M.E."/>
        </authorList>
    </citation>
    <scope>NUCLEOTIDE SEQUENCE</scope>
</reference>
<dbReference type="EMBL" id="UINC01000302">
    <property type="protein sequence ID" value="SUZ52916.1"/>
    <property type="molecule type" value="Genomic_DNA"/>
</dbReference>
<name>A0A381NEA3_9ZZZZ</name>
<evidence type="ECO:0000256" key="1">
    <source>
        <dbReference type="SAM" id="MobiDB-lite"/>
    </source>
</evidence>